<evidence type="ECO:0000256" key="1">
    <source>
        <dbReference type="SAM" id="MobiDB-lite"/>
    </source>
</evidence>
<evidence type="ECO:0000313" key="3">
    <source>
        <dbReference type="Proteomes" id="UP001310594"/>
    </source>
</evidence>
<protein>
    <submittedName>
        <fullName evidence="2">Uncharacterized protein</fullName>
    </submittedName>
</protein>
<comment type="caution">
    <text evidence="2">The sequence shown here is derived from an EMBL/GenBank/DDBJ whole genome shotgun (WGS) entry which is preliminary data.</text>
</comment>
<proteinExistence type="predicted"/>
<feature type="region of interest" description="Disordered" evidence="1">
    <location>
        <begin position="426"/>
        <end position="453"/>
    </location>
</feature>
<dbReference type="EMBL" id="JAVRQU010000010">
    <property type="protein sequence ID" value="KAK5697915.1"/>
    <property type="molecule type" value="Genomic_DNA"/>
</dbReference>
<feature type="compositionally biased region" description="Polar residues" evidence="1">
    <location>
        <begin position="288"/>
        <end position="301"/>
    </location>
</feature>
<reference evidence="2" key="1">
    <citation type="submission" date="2023-08" db="EMBL/GenBank/DDBJ databases">
        <title>Black Yeasts Isolated from many extreme environments.</title>
        <authorList>
            <person name="Coleine C."/>
            <person name="Stajich J.E."/>
            <person name="Selbmann L."/>
        </authorList>
    </citation>
    <scope>NUCLEOTIDE SEQUENCE</scope>
    <source>
        <strain evidence="2">CCFEE 5810</strain>
    </source>
</reference>
<evidence type="ECO:0000313" key="2">
    <source>
        <dbReference type="EMBL" id="KAK5697915.1"/>
    </source>
</evidence>
<name>A0AAN7W9P2_9PEZI</name>
<organism evidence="2 3">
    <name type="scientific">Elasticomyces elasticus</name>
    <dbReference type="NCBI Taxonomy" id="574655"/>
    <lineage>
        <taxon>Eukaryota</taxon>
        <taxon>Fungi</taxon>
        <taxon>Dikarya</taxon>
        <taxon>Ascomycota</taxon>
        <taxon>Pezizomycotina</taxon>
        <taxon>Dothideomycetes</taxon>
        <taxon>Dothideomycetidae</taxon>
        <taxon>Mycosphaerellales</taxon>
        <taxon>Teratosphaeriaceae</taxon>
        <taxon>Elasticomyces</taxon>
    </lineage>
</organism>
<dbReference type="Proteomes" id="UP001310594">
    <property type="component" value="Unassembled WGS sequence"/>
</dbReference>
<gene>
    <name evidence="2" type="ORF">LTR97_006874</name>
</gene>
<sequence length="453" mass="49671">MSARARRPGVKELATALGFTLHSGLFRRKSSINHSTLDTLLKEIDELKGACQHLTEHDINDSAFLKAACEVVIDRYGSDLWPDPPNRAAAEWLVEAADQVSTREDTVPLYWSTDSVQIQSLFYQLVRAKCVIYANNHRGATQPSKNRRQRSRDTTPVLENIRVWSPLVRYPSYTDPALLATMTDITALQQPVNPERGPTSEIGHTALVSSMAAPTSPSSRLGPASIPFQPLPPCHSQPPVMFHHHTSNPIGSTVVNNEQSLKRAPTEADLDVLAKRPKTAAVDVSRPASRSYQSPVNGTDPNGSVMHGYGASGHIAPGSNNDALGGLGMSSKRAGNRDVLVGVDFGLPHGKVRLIRIFECVDVQALFHCLDSKLPKSMRARGCKVGMVYVEGTGAFQKVNWWFEDDSEGHEWEAVHHLLRKFEAQGEKEDEPMLPGLSMSAKVVEPGEPEVEE</sequence>
<accession>A0AAN7W9P2</accession>
<feature type="region of interest" description="Disordered" evidence="1">
    <location>
        <begin position="281"/>
        <end position="301"/>
    </location>
</feature>
<dbReference type="AlphaFoldDB" id="A0AAN7W9P2"/>